<reference evidence="2" key="1">
    <citation type="submission" date="2013-02" db="EMBL/GenBank/DDBJ databases">
        <authorList>
            <person name="Hughes D."/>
        </authorList>
    </citation>
    <scope>NUCLEOTIDE SEQUENCE</scope>
    <source>
        <strain>Durham</strain>
        <strain evidence="2">NC isolate 2 -- Noor lab</strain>
    </source>
</reference>
<proteinExistence type="predicted"/>
<dbReference type="AlphaFoldDB" id="T1GVJ9"/>
<sequence length="117" mass="13560">MAFTKKHGIHRTKLTMFYAANVLDKKFKKQETIPADLDIESHCKFCAVWITVGSEESSKLKILRESNQTRKFYQGITKRRNNYTPSTLLCSDKSGKLITEKQEVLKNLFFSIIPNEN</sequence>
<dbReference type="EMBL" id="CAQQ02058664">
    <property type="status" value="NOT_ANNOTATED_CDS"/>
    <property type="molecule type" value="Genomic_DNA"/>
</dbReference>
<evidence type="ECO:0000313" key="2">
    <source>
        <dbReference type="Proteomes" id="UP000015102"/>
    </source>
</evidence>
<accession>T1GVJ9</accession>
<dbReference type="EMBL" id="CAQQ02058665">
    <property type="status" value="NOT_ANNOTATED_CDS"/>
    <property type="molecule type" value="Genomic_DNA"/>
</dbReference>
<dbReference type="EnsemblMetazoa" id="MESCA007808-RA">
    <property type="protein sequence ID" value="MESCA007808-PA"/>
    <property type="gene ID" value="MESCA007808"/>
</dbReference>
<protein>
    <submittedName>
        <fullName evidence="1">Uncharacterized protein</fullName>
    </submittedName>
</protein>
<dbReference type="Proteomes" id="UP000015102">
    <property type="component" value="Unassembled WGS sequence"/>
</dbReference>
<dbReference type="EMBL" id="CAQQ02058663">
    <property type="status" value="NOT_ANNOTATED_CDS"/>
    <property type="molecule type" value="Genomic_DNA"/>
</dbReference>
<evidence type="ECO:0000313" key="1">
    <source>
        <dbReference type="EnsemblMetazoa" id="MESCA007808-PA"/>
    </source>
</evidence>
<reference evidence="1" key="2">
    <citation type="submission" date="2015-06" db="UniProtKB">
        <authorList>
            <consortium name="EnsemblMetazoa"/>
        </authorList>
    </citation>
    <scope>IDENTIFICATION</scope>
</reference>
<dbReference type="HOGENOM" id="CLU_2087556_0_0_1"/>
<organism evidence="1 2">
    <name type="scientific">Megaselia scalaris</name>
    <name type="common">Humpbacked fly</name>
    <name type="synonym">Phora scalaris</name>
    <dbReference type="NCBI Taxonomy" id="36166"/>
    <lineage>
        <taxon>Eukaryota</taxon>
        <taxon>Metazoa</taxon>
        <taxon>Ecdysozoa</taxon>
        <taxon>Arthropoda</taxon>
        <taxon>Hexapoda</taxon>
        <taxon>Insecta</taxon>
        <taxon>Pterygota</taxon>
        <taxon>Neoptera</taxon>
        <taxon>Endopterygota</taxon>
        <taxon>Diptera</taxon>
        <taxon>Brachycera</taxon>
        <taxon>Muscomorpha</taxon>
        <taxon>Platypezoidea</taxon>
        <taxon>Phoridae</taxon>
        <taxon>Megaseliini</taxon>
        <taxon>Megaselia</taxon>
    </lineage>
</organism>
<name>T1GVJ9_MEGSC</name>
<keyword evidence="2" id="KW-1185">Reference proteome</keyword>